<gene>
    <name evidence="1" type="ORF">GPM918_LOCUS6485</name>
    <name evidence="2" type="ORF">SRO942_LOCUS6485</name>
</gene>
<dbReference type="Proteomes" id="UP000681722">
    <property type="component" value="Unassembled WGS sequence"/>
</dbReference>
<name>A0A813WUW1_9BILA</name>
<evidence type="ECO:0000313" key="2">
    <source>
        <dbReference type="EMBL" id="CAF3646663.1"/>
    </source>
</evidence>
<dbReference type="Proteomes" id="UP000663829">
    <property type="component" value="Unassembled WGS sequence"/>
</dbReference>
<proteinExistence type="predicted"/>
<dbReference type="EMBL" id="CAJOBC010001000">
    <property type="protein sequence ID" value="CAF3646663.1"/>
    <property type="molecule type" value="Genomic_DNA"/>
</dbReference>
<keyword evidence="3" id="KW-1185">Reference proteome</keyword>
<organism evidence="1 3">
    <name type="scientific">Didymodactylos carnosus</name>
    <dbReference type="NCBI Taxonomy" id="1234261"/>
    <lineage>
        <taxon>Eukaryota</taxon>
        <taxon>Metazoa</taxon>
        <taxon>Spiralia</taxon>
        <taxon>Gnathifera</taxon>
        <taxon>Rotifera</taxon>
        <taxon>Eurotatoria</taxon>
        <taxon>Bdelloidea</taxon>
        <taxon>Philodinida</taxon>
        <taxon>Philodinidae</taxon>
        <taxon>Didymodactylos</taxon>
    </lineage>
</organism>
<accession>A0A813WUW1</accession>
<dbReference type="AlphaFoldDB" id="A0A813WUW1"/>
<reference evidence="1" key="1">
    <citation type="submission" date="2021-02" db="EMBL/GenBank/DDBJ databases">
        <authorList>
            <person name="Nowell W R."/>
        </authorList>
    </citation>
    <scope>NUCLEOTIDE SEQUENCE</scope>
</reference>
<evidence type="ECO:0000313" key="3">
    <source>
        <dbReference type="Proteomes" id="UP000663829"/>
    </source>
</evidence>
<dbReference type="EMBL" id="CAJNOQ010001000">
    <property type="protein sequence ID" value="CAF0859017.1"/>
    <property type="molecule type" value="Genomic_DNA"/>
</dbReference>
<evidence type="ECO:0000313" key="1">
    <source>
        <dbReference type="EMBL" id="CAF0859017.1"/>
    </source>
</evidence>
<protein>
    <submittedName>
        <fullName evidence="1">Uncharacterized protein</fullName>
    </submittedName>
</protein>
<comment type="caution">
    <text evidence="1">The sequence shown here is derived from an EMBL/GenBank/DDBJ whole genome shotgun (WGS) entry which is preliminary data.</text>
</comment>
<sequence>MPNTGENGNPYDLKWLIIIFDRTLKYQSMNNEDMGVVHCANFIDIGNIIEGYKDQQLILFVSTEDTHTEELQEMLVQHTELIQMVYVYPSADPSIECSKVIVDNPKVNHISFEQDIQRELIRVQMNQFNLQADTFRQAGDTQLGDLFEEKAIELSKQLYH</sequence>